<comment type="caution">
    <text evidence="1">The sequence shown here is derived from an EMBL/GenBank/DDBJ whole genome shotgun (WGS) entry which is preliminary data.</text>
</comment>
<protein>
    <submittedName>
        <fullName evidence="1">Uncharacterized protein</fullName>
    </submittedName>
</protein>
<gene>
    <name evidence="1" type="ORF">DPEC_G00042780</name>
</gene>
<organism evidence="1 2">
    <name type="scientific">Dallia pectoralis</name>
    <name type="common">Alaska blackfish</name>
    <dbReference type="NCBI Taxonomy" id="75939"/>
    <lineage>
        <taxon>Eukaryota</taxon>
        <taxon>Metazoa</taxon>
        <taxon>Chordata</taxon>
        <taxon>Craniata</taxon>
        <taxon>Vertebrata</taxon>
        <taxon>Euteleostomi</taxon>
        <taxon>Actinopterygii</taxon>
        <taxon>Neopterygii</taxon>
        <taxon>Teleostei</taxon>
        <taxon>Protacanthopterygii</taxon>
        <taxon>Esociformes</taxon>
        <taxon>Umbridae</taxon>
        <taxon>Dallia</taxon>
    </lineage>
</organism>
<dbReference type="Proteomes" id="UP001157502">
    <property type="component" value="Chromosome 4"/>
</dbReference>
<evidence type="ECO:0000313" key="1">
    <source>
        <dbReference type="EMBL" id="KAJ8012439.1"/>
    </source>
</evidence>
<name>A0ACC2H927_DALPE</name>
<dbReference type="EMBL" id="CM055731">
    <property type="protein sequence ID" value="KAJ8012439.1"/>
    <property type="molecule type" value="Genomic_DNA"/>
</dbReference>
<keyword evidence="2" id="KW-1185">Reference proteome</keyword>
<reference evidence="1" key="1">
    <citation type="submission" date="2021-05" db="EMBL/GenBank/DDBJ databases">
        <authorList>
            <person name="Pan Q."/>
            <person name="Jouanno E."/>
            <person name="Zahm M."/>
            <person name="Klopp C."/>
            <person name="Cabau C."/>
            <person name="Louis A."/>
            <person name="Berthelot C."/>
            <person name="Parey E."/>
            <person name="Roest Crollius H."/>
            <person name="Montfort J."/>
            <person name="Robinson-Rechavi M."/>
            <person name="Bouchez O."/>
            <person name="Lampietro C."/>
            <person name="Lopez Roques C."/>
            <person name="Donnadieu C."/>
            <person name="Postlethwait J."/>
            <person name="Bobe J."/>
            <person name="Dillon D."/>
            <person name="Chandos A."/>
            <person name="von Hippel F."/>
            <person name="Guiguen Y."/>
        </authorList>
    </citation>
    <scope>NUCLEOTIDE SEQUENCE</scope>
    <source>
        <strain evidence="1">YG-Jan2019</strain>
    </source>
</reference>
<sequence>MGTQGTGRKRHPNKEQSTAEGDALNLIAREAEARLAAKRAARAEAREIRMKELERQQKEISDDDERMSVGSRSSVREDKDFLEKGARSSSTLSAATLCSLGGSSSRRGSGETSQTGDTETSIREIKEIHELKDQIQDVESKYMQSLKEVKDALVEVEEKYRKAMVSNAQLDNEKNNLMYQVDTLKDSLMELEELLSESRRGYEEKTKDFDREKHAHGVLQFQFNTMKETLKQSEELLTEIRQMRLKQDVLFREISDLQETVEWKDKKIGALERQKEYSDAIRNERDELRDEVVQLKDILKKHGIVLGPDLTLNGETQELGTEGSESGDPAPRLVQDSQMSTTEGGNSMLGSAQEMELECRGDKVMEPGRSMQQEDRHEEEAGEIKVISPNTGHLACATETVTVTETQPFSTTLVDEVEIEDREINQVSDNGISGVVQHGPICDSEVLLVETPSEDTVTGDGADYKAASIDRTGPVEVTYKGDMGTEYDKADGAEITVPSDRDDTEDTSSIEPTLEYRAAEETDNQEVCTDAEKMLDLCPQPRESIEDIVNYGAQISLGNDLDSSTIEAHREPKPVHDKSQADALPETNESQQQAHGGKKKKKGKKKRGMSQDEEIQDKTQGSTEKDVVSIKNRTQVPQGTDLDTSESTVESIQSEALTDTADTQLHIPKGTDCDTSKSQVKSKPEPQSEPLKINYAESLSETVTETQSQIFQETDCDTSKSEVESKPEPQSEPLKTKNDEAPPESTDKQPPAQGGKKKKKGKKKGEKQDNVRHECKNQKSKTEKDLASTPVDKETVDELVEDIITVEAQQLLEVELGCLQDREVEIPKETTQNIAEEGWNLKEAAVVVSDVNNKEHLIKIQEVFQSDQAEMGKVVTKKKKKKIKKEQQKPSMESDKSDVETSLLCHGSNIGIADSIDHQCVIGADDHKEEATTNTHPQKDKLGYANSSNHFEDRSLATELSTPGNSNDLKVEDIVAISVEEAETIQETKEQEYNDNRSKVLRPGTEPEDLISLDCSTVNPDGDGNNSVPDQAEAGQYETNGSPVEPKLASKHEDSLRALSANGDKCNSSSEENCTGASLDRKCSDAETVNLPEQLADLTGCPDADKDLNENKNLETLDAGEASNDQISTDSKLNDIETQSQEPVEEIVEEVFCFRQQGQNVVAEADDHIEVNLKSIEDDHKPTPSDEDLKSIEDDHKPTPSDEALKSIEDDHKPTPSDEDLKSIEDDHKPTPSDEDLKSIEDYHKHRPSVEGDFEAIEDDENDGGTSFDFDDLDSEVSVQSPVEFGQEMSLTSEGVEAVADEEEEDGDVDKSFGKPPDIGERVGMMIGQQPLEEVSKELQSPEAKSQTVVEGNEEQCTSVHEVVNVTCARKDISKGVSVNVEQQEGELSERLANTNNIGCIPVEEGEEAIQYGSQQGSRESIQSIGDSAGGDNEPSSTALKKGSKKGKGKGKEDCRMS</sequence>
<accession>A0ACC2H927</accession>
<evidence type="ECO:0000313" key="2">
    <source>
        <dbReference type="Proteomes" id="UP001157502"/>
    </source>
</evidence>
<proteinExistence type="predicted"/>